<sequence>MIDGSAGSSLQSLRELSSENSEFELVDVVGSRLSVHSKQPSSVVVLRSPTSHSVQTNINNNSVHQNISLKNVKEFRRVHDKEQRQPNSMDILLENERLRTELAEAKTQLATMSKQIETYRKNLGEHEKKQDKEIDKVAEKLQMTDESQTELRNWKNGTKTSSMYACLGSTLQESNSNPEKSTDEIRQCLQFDNGTTKPKDRPMPIPLVCESKTAFGVRSASSPPIAKLSPPRNVADAQLLDLLGSVQPMRDANRPAAPPPKKNSWCKMCGQWLCNSYFLRAHIQSQHATQNESDGGNGRKRGGKQQQNGTESERMNARDNSKHRSMPEGFVVESALPNSVPSQRLIDLNAETRSAPKKLVRPKPIRPVPNGKFQIKWEEEEETEEEEFGDREGSEILWSFIGQMEDKVKNGKIDSEKKLSGELQKYNESQANWTHKHCTDLSSPIVHYPSSTNSPSISPFLPQFRSLSSAPIRPQQLSSSSSASSDSSLTSSTASSTLNSTNNTTESEEPFHGQSRKGTAQEESRNETHASRLDDSILNRLLHIEPPNGNKQKSLNNTCHTFVTNSRNESPSDFRWIETADGVGENNGRKSCDHNIGKELDKLRDDFHSLQFLHDQNGRQTKDRLETLENRMTELNVKLRKLDIQTETNVGEQKAQMTNLMIKNGRLCEKFGEHQKGLKAVQNRIELLEQCHLREFVAGLPPVHEDGSLVLSQFENGNYFAEMKILFQSGSRFCSGFAIKSSAHFRNYPSNLFNQIIEHALTTRHVQKMTRWAVLNFPANEMCLWPQALLYGTDDDNKNSNNKYNYRKLIRRREVLSDRVVYSLFNQHSAHKFVVNIYYSSESDLFKQMHCFTIRRHRPSH</sequence>
<evidence type="ECO:0000256" key="1">
    <source>
        <dbReference type="SAM" id="Coils"/>
    </source>
</evidence>
<feature type="compositionally biased region" description="Low complexity" evidence="2">
    <location>
        <begin position="477"/>
        <end position="505"/>
    </location>
</feature>
<evidence type="ECO:0000259" key="3">
    <source>
        <dbReference type="PROSITE" id="PS00028"/>
    </source>
</evidence>
<dbReference type="PROSITE" id="PS00028">
    <property type="entry name" value="ZINC_FINGER_C2H2_1"/>
    <property type="match status" value="1"/>
</dbReference>
<comment type="caution">
    <text evidence="4">The sequence shown here is derived from an EMBL/GenBank/DDBJ whole genome shotgun (WGS) entry which is preliminary data.</text>
</comment>
<dbReference type="InterPro" id="IPR013087">
    <property type="entry name" value="Znf_C2H2_type"/>
</dbReference>
<evidence type="ECO:0000256" key="2">
    <source>
        <dbReference type="SAM" id="MobiDB-lite"/>
    </source>
</evidence>
<keyword evidence="5" id="KW-1185">Reference proteome</keyword>
<feature type="domain" description="C2H2-type" evidence="3">
    <location>
        <begin position="266"/>
        <end position="287"/>
    </location>
</feature>
<accession>A0ABD2IXY5</accession>
<evidence type="ECO:0000313" key="4">
    <source>
        <dbReference type="EMBL" id="KAL3081068.1"/>
    </source>
</evidence>
<feature type="compositionally biased region" description="Basic and acidic residues" evidence="2">
    <location>
        <begin position="519"/>
        <end position="534"/>
    </location>
</feature>
<reference evidence="4 5" key="1">
    <citation type="submission" date="2024-10" db="EMBL/GenBank/DDBJ databases">
        <authorList>
            <person name="Kim D."/>
        </authorList>
    </citation>
    <scope>NUCLEOTIDE SEQUENCE [LARGE SCALE GENOMIC DNA]</scope>
    <source>
        <strain evidence="4">BH-2024</strain>
    </source>
</reference>
<feature type="coiled-coil region" evidence="1">
    <location>
        <begin position="618"/>
        <end position="645"/>
    </location>
</feature>
<feature type="region of interest" description="Disordered" evidence="2">
    <location>
        <begin position="288"/>
        <end position="324"/>
    </location>
</feature>
<organism evidence="4 5">
    <name type="scientific">Heterodera trifolii</name>
    <dbReference type="NCBI Taxonomy" id="157864"/>
    <lineage>
        <taxon>Eukaryota</taxon>
        <taxon>Metazoa</taxon>
        <taxon>Ecdysozoa</taxon>
        <taxon>Nematoda</taxon>
        <taxon>Chromadorea</taxon>
        <taxon>Rhabditida</taxon>
        <taxon>Tylenchina</taxon>
        <taxon>Tylenchomorpha</taxon>
        <taxon>Tylenchoidea</taxon>
        <taxon>Heteroderidae</taxon>
        <taxon>Heteroderinae</taxon>
        <taxon>Heterodera</taxon>
    </lineage>
</organism>
<proteinExistence type="predicted"/>
<dbReference type="Proteomes" id="UP001620626">
    <property type="component" value="Unassembled WGS sequence"/>
</dbReference>
<evidence type="ECO:0000313" key="5">
    <source>
        <dbReference type="Proteomes" id="UP001620626"/>
    </source>
</evidence>
<keyword evidence="1" id="KW-0175">Coiled coil</keyword>
<protein>
    <recommendedName>
        <fullName evidence="3">C2H2-type domain-containing protein</fullName>
    </recommendedName>
</protein>
<dbReference type="EMBL" id="JBICBT010001143">
    <property type="protein sequence ID" value="KAL3081068.1"/>
    <property type="molecule type" value="Genomic_DNA"/>
</dbReference>
<gene>
    <name evidence="4" type="ORF">niasHT_037536</name>
</gene>
<feature type="compositionally biased region" description="Basic and acidic residues" evidence="2">
    <location>
        <begin position="311"/>
        <end position="324"/>
    </location>
</feature>
<feature type="coiled-coil region" evidence="1">
    <location>
        <begin position="88"/>
        <end position="129"/>
    </location>
</feature>
<dbReference type="AlphaFoldDB" id="A0ABD2IXY5"/>
<name>A0ABD2IXY5_9BILA</name>
<feature type="region of interest" description="Disordered" evidence="2">
    <location>
        <begin position="471"/>
        <end position="534"/>
    </location>
</feature>